<proteinExistence type="inferred from homology"/>
<dbReference type="PANTHER" id="PTHR43649">
    <property type="entry name" value="ARABINOSE-BINDING PROTEIN-RELATED"/>
    <property type="match status" value="1"/>
</dbReference>
<organism evidence="8 9">
    <name type="scientific">Dentiradicibacter hellwigii</name>
    <dbReference type="NCBI Taxonomy" id="3149053"/>
    <lineage>
        <taxon>Bacteria</taxon>
        <taxon>Pseudomonadati</taxon>
        <taxon>Pseudomonadota</taxon>
        <taxon>Betaproteobacteria</taxon>
        <taxon>Rhodocyclales</taxon>
        <taxon>Rhodocyclaceae</taxon>
        <taxon>Dentiradicibacter</taxon>
    </lineage>
</organism>
<sequence length="443" mass="47832">MRKTWLAISLTTLGAFVFSSSLIAAPARGKAKAPRKAPAAAAPASGPAEIALGHQLEEDRVARIMPLIDAFNNQHKDVRVTLVRRAAGEAPKQLNLVTSAEREQFIAQRAHFKPLHAIMKAAKIPFDARKLSPALREGLVDGRGQLSALPLAFSTPVLYINKAAFRKAGLNPDTPPKTWEQMQDTAGALYASGVTCPFTTSWPVWVFIDNLSAWDGVSVSDAKGRPMFNSLPQVKHIAMMASWVKANYFHPAGRRDEGDKRFTSGECAMLTSTSSLYPQLLANKTVEAGVSALPYHDDVYGAPKNTLADGASLWALDKLSPAETRGVAQFVNYLLSPEVQINMTTAGGFLPLTPVAKATASSRLLNQDMAALSVAEGQLSQHAVMPKLRPAQNERMRIVIDEELEAVWANRKPAKEALDNAVARTQALSSAGARAPAKGKRRK</sequence>
<evidence type="ECO:0000256" key="7">
    <source>
        <dbReference type="SAM" id="SignalP"/>
    </source>
</evidence>
<comment type="similarity">
    <text evidence="2">Belongs to the bacterial solute-binding protein 1 family.</text>
</comment>
<feature type="signal peptide" evidence="7">
    <location>
        <begin position="1"/>
        <end position="24"/>
    </location>
</feature>
<dbReference type="InterPro" id="IPR006059">
    <property type="entry name" value="SBP"/>
</dbReference>
<evidence type="ECO:0000313" key="8">
    <source>
        <dbReference type="EMBL" id="MFA9949029.1"/>
    </source>
</evidence>
<dbReference type="RefSeq" id="WP_418890188.1">
    <property type="nucleotide sequence ID" value="NZ_JBEUWX010000001.1"/>
</dbReference>
<keyword evidence="9" id="KW-1185">Reference proteome</keyword>
<gene>
    <name evidence="8" type="ORF">ABCS64_01580</name>
</gene>
<evidence type="ECO:0000256" key="6">
    <source>
        <dbReference type="ARBA" id="ARBA00022729"/>
    </source>
</evidence>
<comment type="caution">
    <text evidence="8">The sequence shown here is derived from an EMBL/GenBank/DDBJ whole genome shotgun (WGS) entry which is preliminary data.</text>
</comment>
<dbReference type="InterPro" id="IPR050490">
    <property type="entry name" value="Bact_solute-bd_prot1"/>
</dbReference>
<dbReference type="PANTHER" id="PTHR43649:SF31">
    <property type="entry name" value="SN-GLYCEROL-3-PHOSPHATE-BINDING PERIPLASMIC PROTEIN UGPB"/>
    <property type="match status" value="1"/>
</dbReference>
<evidence type="ECO:0000256" key="5">
    <source>
        <dbReference type="ARBA" id="ARBA00022448"/>
    </source>
</evidence>
<dbReference type="Pfam" id="PF13416">
    <property type="entry name" value="SBP_bac_8"/>
    <property type="match status" value="1"/>
</dbReference>
<accession>A0ABV4UCF2</accession>
<evidence type="ECO:0000256" key="3">
    <source>
        <dbReference type="ARBA" id="ARBA00011557"/>
    </source>
</evidence>
<feature type="chain" id="PRO_5046987444" description="sn-glycerol-3-phosphate-binding periplasmic protein UgpB" evidence="7">
    <location>
        <begin position="25"/>
        <end position="443"/>
    </location>
</feature>
<reference evidence="9" key="1">
    <citation type="submission" date="2024-06" db="EMBL/GenBank/DDBJ databases">
        <title>Radixoralia hellwigii gen. nov., sp nov., isolated from a root canal in the human oral cavity.</title>
        <authorList>
            <person name="Bartsch S."/>
            <person name="Wittmer A."/>
            <person name="Schulz A.-K."/>
            <person name="Neumann-Schaal M."/>
            <person name="Wolf J."/>
            <person name="Gronow S."/>
            <person name="Tennert C."/>
            <person name="Haecker G."/>
            <person name="Cieplik F."/>
            <person name="Al-Ahmad A."/>
        </authorList>
    </citation>
    <scope>NUCLEOTIDE SEQUENCE [LARGE SCALE GENOMIC DNA]</scope>
    <source>
        <strain evidence="9">Wk13</strain>
    </source>
</reference>
<evidence type="ECO:0000256" key="4">
    <source>
        <dbReference type="ARBA" id="ARBA00017470"/>
    </source>
</evidence>
<dbReference type="Gene3D" id="3.40.190.10">
    <property type="entry name" value="Periplasmic binding protein-like II"/>
    <property type="match status" value="2"/>
</dbReference>
<evidence type="ECO:0000256" key="2">
    <source>
        <dbReference type="ARBA" id="ARBA00008520"/>
    </source>
</evidence>
<keyword evidence="5" id="KW-0813">Transport</keyword>
<comment type="subcellular location">
    <subcellularLocation>
        <location evidence="1">Periplasm</location>
    </subcellularLocation>
</comment>
<protein>
    <recommendedName>
        <fullName evidence="4">sn-glycerol-3-phosphate-binding periplasmic protein UgpB</fullName>
    </recommendedName>
</protein>
<dbReference type="Proteomes" id="UP001574673">
    <property type="component" value="Unassembled WGS sequence"/>
</dbReference>
<dbReference type="SUPFAM" id="SSF53850">
    <property type="entry name" value="Periplasmic binding protein-like II"/>
    <property type="match status" value="1"/>
</dbReference>
<keyword evidence="6 7" id="KW-0732">Signal</keyword>
<dbReference type="EMBL" id="JBEUWX010000001">
    <property type="protein sequence ID" value="MFA9949029.1"/>
    <property type="molecule type" value="Genomic_DNA"/>
</dbReference>
<evidence type="ECO:0000256" key="1">
    <source>
        <dbReference type="ARBA" id="ARBA00004418"/>
    </source>
</evidence>
<comment type="subunit">
    <text evidence="3">The complex is composed of two ATP-binding proteins (UgpC), two transmembrane proteins (UgpA and UgpE) and a solute-binding protein (UgpB).</text>
</comment>
<name>A0ABV4UCF2_9RHOO</name>
<evidence type="ECO:0000313" key="9">
    <source>
        <dbReference type="Proteomes" id="UP001574673"/>
    </source>
</evidence>